<evidence type="ECO:0000313" key="2">
    <source>
        <dbReference type="EMBL" id="NJC25450.1"/>
    </source>
</evidence>
<dbReference type="RefSeq" id="WP_168036200.1">
    <property type="nucleotide sequence ID" value="NZ_JAATJH010000001.1"/>
</dbReference>
<keyword evidence="2" id="KW-0540">Nuclease</keyword>
<proteinExistence type="predicted"/>
<feature type="domain" description="GIY-YIG" evidence="1">
    <location>
        <begin position="1"/>
        <end position="36"/>
    </location>
</feature>
<accession>A0ABX0X895</accession>
<organism evidence="2 3">
    <name type="scientific">Neolewinella antarctica</name>
    <dbReference type="NCBI Taxonomy" id="442734"/>
    <lineage>
        <taxon>Bacteria</taxon>
        <taxon>Pseudomonadati</taxon>
        <taxon>Bacteroidota</taxon>
        <taxon>Saprospiria</taxon>
        <taxon>Saprospirales</taxon>
        <taxon>Lewinellaceae</taxon>
        <taxon>Neolewinella</taxon>
    </lineage>
</organism>
<dbReference type="InterPro" id="IPR000305">
    <property type="entry name" value="GIY-YIG_endonuc"/>
</dbReference>
<evidence type="ECO:0000313" key="3">
    <source>
        <dbReference type="Proteomes" id="UP000770785"/>
    </source>
</evidence>
<dbReference type="PROSITE" id="PS50164">
    <property type="entry name" value="GIY_YIG"/>
    <property type="match status" value="1"/>
</dbReference>
<reference evidence="2 3" key="1">
    <citation type="submission" date="2020-03" db="EMBL/GenBank/DDBJ databases">
        <title>Genomic Encyclopedia of Type Strains, Phase IV (KMG-IV): sequencing the most valuable type-strain genomes for metagenomic binning, comparative biology and taxonomic classification.</title>
        <authorList>
            <person name="Goeker M."/>
        </authorList>
    </citation>
    <scope>NUCLEOTIDE SEQUENCE [LARGE SCALE GENOMIC DNA]</scope>
    <source>
        <strain evidence="2 3">DSM 105096</strain>
    </source>
</reference>
<protein>
    <submittedName>
        <fullName evidence="2">GIY-YIG superfamily endonuclease</fullName>
    </submittedName>
</protein>
<evidence type="ECO:0000259" key="1">
    <source>
        <dbReference type="PROSITE" id="PS50164"/>
    </source>
</evidence>
<dbReference type="Pfam" id="PF01541">
    <property type="entry name" value="GIY-YIG"/>
    <property type="match status" value="1"/>
</dbReference>
<dbReference type="Proteomes" id="UP000770785">
    <property type="component" value="Unassembled WGS sequence"/>
</dbReference>
<gene>
    <name evidence="2" type="ORF">GGR27_000931</name>
</gene>
<keyword evidence="3" id="KW-1185">Reference proteome</keyword>
<dbReference type="SUPFAM" id="SSF82771">
    <property type="entry name" value="GIY-YIG endonuclease"/>
    <property type="match status" value="1"/>
</dbReference>
<sequence>MYILYSTGIEKYYVGYTKDLDGRVLTYQTDEGGKTK</sequence>
<dbReference type="GO" id="GO:0004519">
    <property type="term" value="F:endonuclease activity"/>
    <property type="evidence" value="ECO:0007669"/>
    <property type="project" value="UniProtKB-KW"/>
</dbReference>
<dbReference type="InterPro" id="IPR035901">
    <property type="entry name" value="GIY-YIG_endonuc_sf"/>
</dbReference>
<keyword evidence="2" id="KW-0255">Endonuclease</keyword>
<dbReference type="EMBL" id="JAATJH010000001">
    <property type="protein sequence ID" value="NJC25450.1"/>
    <property type="molecule type" value="Genomic_DNA"/>
</dbReference>
<name>A0ABX0X895_9BACT</name>
<keyword evidence="2" id="KW-0378">Hydrolase</keyword>
<comment type="caution">
    <text evidence="2">The sequence shown here is derived from an EMBL/GenBank/DDBJ whole genome shotgun (WGS) entry which is preliminary data.</text>
</comment>